<proteinExistence type="predicted"/>
<dbReference type="EMBL" id="LR798207">
    <property type="protein sequence ID" value="CAB5178657.1"/>
    <property type="molecule type" value="Genomic_DNA"/>
</dbReference>
<sequence>MKVYVLIEDFDHYASEVVGVYRHPLLAKYRLQYQDALGPNRCRVVECELEDFCEVKP</sequence>
<accession>A0A6J7WG83</accession>
<evidence type="ECO:0000313" key="1">
    <source>
        <dbReference type="EMBL" id="CAB5178657.1"/>
    </source>
</evidence>
<organism evidence="1">
    <name type="scientific">uncultured Caudovirales phage</name>
    <dbReference type="NCBI Taxonomy" id="2100421"/>
    <lineage>
        <taxon>Viruses</taxon>
        <taxon>Duplodnaviria</taxon>
        <taxon>Heunggongvirae</taxon>
        <taxon>Uroviricota</taxon>
        <taxon>Caudoviricetes</taxon>
        <taxon>Peduoviridae</taxon>
        <taxon>Maltschvirus</taxon>
        <taxon>Maltschvirus maltsch</taxon>
    </lineage>
</organism>
<gene>
    <name evidence="1" type="ORF">UFOVP158_22</name>
</gene>
<reference evidence="1" key="1">
    <citation type="submission" date="2020-05" db="EMBL/GenBank/DDBJ databases">
        <authorList>
            <person name="Chiriac C."/>
            <person name="Salcher M."/>
            <person name="Ghai R."/>
            <person name="Kavagutti S V."/>
        </authorList>
    </citation>
    <scope>NUCLEOTIDE SEQUENCE</scope>
</reference>
<protein>
    <submittedName>
        <fullName evidence="1">Uncharacterized protein</fullName>
    </submittedName>
</protein>
<name>A0A6J7WG83_9CAUD</name>